<proteinExistence type="predicted"/>
<evidence type="ECO:0008006" key="3">
    <source>
        <dbReference type="Google" id="ProtNLM"/>
    </source>
</evidence>
<name>A0ABU5RHW4_9PSEU</name>
<comment type="caution">
    <text evidence="1">The sequence shown here is derived from an EMBL/GenBank/DDBJ whole genome shotgun (WGS) entry which is preliminary data.</text>
</comment>
<reference evidence="1 2" key="1">
    <citation type="submission" date="2023-12" db="EMBL/GenBank/DDBJ databases">
        <title>Amycolatopsis sp. V23-08.</title>
        <authorList>
            <person name="Somphong A."/>
        </authorList>
    </citation>
    <scope>NUCLEOTIDE SEQUENCE [LARGE SCALE GENOMIC DNA]</scope>
    <source>
        <strain evidence="1 2">V23-08</strain>
    </source>
</reference>
<gene>
    <name evidence="1" type="ORF">VA596_40550</name>
</gene>
<organism evidence="1 2">
    <name type="scientific">Amycolatopsis heterodermiae</name>
    <dbReference type="NCBI Taxonomy" id="3110235"/>
    <lineage>
        <taxon>Bacteria</taxon>
        <taxon>Bacillati</taxon>
        <taxon>Actinomycetota</taxon>
        <taxon>Actinomycetes</taxon>
        <taxon>Pseudonocardiales</taxon>
        <taxon>Pseudonocardiaceae</taxon>
        <taxon>Amycolatopsis</taxon>
    </lineage>
</organism>
<dbReference type="RefSeq" id="WP_323334698.1">
    <property type="nucleotide sequence ID" value="NZ_JAYFSI010000013.1"/>
</dbReference>
<dbReference type="Proteomes" id="UP001304298">
    <property type="component" value="Unassembled WGS sequence"/>
</dbReference>
<sequence length="143" mass="15081">MNTSTKMIGVGAALVITLTGCGLKEGIDENANGHVKTVDFASGAAGKADRDTKLPGWVPDQAQAVTEVIRTTGSERILRFTTANPPPSCVLGAPAKTAATLTADWWPRGAEGRTDRICDQDWHVFAADGAVFAYKPETIAQKP</sequence>
<keyword evidence="2" id="KW-1185">Reference proteome</keyword>
<evidence type="ECO:0000313" key="1">
    <source>
        <dbReference type="EMBL" id="MEA5365873.1"/>
    </source>
</evidence>
<dbReference type="PROSITE" id="PS51257">
    <property type="entry name" value="PROKAR_LIPOPROTEIN"/>
    <property type="match status" value="1"/>
</dbReference>
<dbReference type="EMBL" id="JAYFSI010000013">
    <property type="protein sequence ID" value="MEA5365873.1"/>
    <property type="molecule type" value="Genomic_DNA"/>
</dbReference>
<protein>
    <recommendedName>
        <fullName evidence="3">Lipoprotein</fullName>
    </recommendedName>
</protein>
<accession>A0ABU5RHW4</accession>
<evidence type="ECO:0000313" key="2">
    <source>
        <dbReference type="Proteomes" id="UP001304298"/>
    </source>
</evidence>